<name>A0A0A9CWV4_ARUDO</name>
<protein>
    <submittedName>
        <fullName evidence="1">Uncharacterized protein</fullName>
    </submittedName>
</protein>
<proteinExistence type="predicted"/>
<dbReference type="EMBL" id="GBRH01217081">
    <property type="protein sequence ID" value="JAD80814.1"/>
    <property type="molecule type" value="Transcribed_RNA"/>
</dbReference>
<reference evidence="1" key="2">
    <citation type="journal article" date="2015" name="Data Brief">
        <title>Shoot transcriptome of the giant reed, Arundo donax.</title>
        <authorList>
            <person name="Barrero R.A."/>
            <person name="Guerrero F.D."/>
            <person name="Moolhuijzen P."/>
            <person name="Goolsby J.A."/>
            <person name="Tidwell J."/>
            <person name="Bellgard S.E."/>
            <person name="Bellgard M.I."/>
        </authorList>
    </citation>
    <scope>NUCLEOTIDE SEQUENCE</scope>
    <source>
        <tissue evidence="1">Shoot tissue taken approximately 20 cm above the soil surface</tissue>
    </source>
</reference>
<dbReference type="AlphaFoldDB" id="A0A0A9CWV4"/>
<organism evidence="1">
    <name type="scientific">Arundo donax</name>
    <name type="common">Giant reed</name>
    <name type="synonym">Donax arundinaceus</name>
    <dbReference type="NCBI Taxonomy" id="35708"/>
    <lineage>
        <taxon>Eukaryota</taxon>
        <taxon>Viridiplantae</taxon>
        <taxon>Streptophyta</taxon>
        <taxon>Embryophyta</taxon>
        <taxon>Tracheophyta</taxon>
        <taxon>Spermatophyta</taxon>
        <taxon>Magnoliopsida</taxon>
        <taxon>Liliopsida</taxon>
        <taxon>Poales</taxon>
        <taxon>Poaceae</taxon>
        <taxon>PACMAD clade</taxon>
        <taxon>Arundinoideae</taxon>
        <taxon>Arundineae</taxon>
        <taxon>Arundo</taxon>
    </lineage>
</organism>
<reference evidence="1" key="1">
    <citation type="submission" date="2014-09" db="EMBL/GenBank/DDBJ databases">
        <authorList>
            <person name="Magalhaes I.L.F."/>
            <person name="Oliveira U."/>
            <person name="Santos F.R."/>
            <person name="Vidigal T.H.D.A."/>
            <person name="Brescovit A.D."/>
            <person name="Santos A.J."/>
        </authorList>
    </citation>
    <scope>NUCLEOTIDE SEQUENCE</scope>
    <source>
        <tissue evidence="1">Shoot tissue taken approximately 20 cm above the soil surface</tissue>
    </source>
</reference>
<accession>A0A0A9CWV4</accession>
<evidence type="ECO:0000313" key="1">
    <source>
        <dbReference type="EMBL" id="JAD80814.1"/>
    </source>
</evidence>
<sequence length="43" mass="5086">MEVSNLVGCSLIDTPCTDFKKENRQLRAEQHAIKFNWWCFINV</sequence>